<reference evidence="13" key="1">
    <citation type="submission" date="2013-07" db="EMBL/GenBank/DDBJ databases">
        <title>The genome of Eucalyptus grandis.</title>
        <authorList>
            <person name="Schmutz J."/>
            <person name="Hayes R."/>
            <person name="Myburg A."/>
            <person name="Tuskan G."/>
            <person name="Grattapaglia D."/>
            <person name="Rokhsar D.S."/>
        </authorList>
    </citation>
    <scope>NUCLEOTIDE SEQUENCE</scope>
    <source>
        <tissue evidence="13">Leaf extractions</tissue>
    </source>
</reference>
<feature type="chain" id="PRO_5042325510" description="RING-type E3 ubiquitin transferase" evidence="10">
    <location>
        <begin position="19"/>
        <end position="163"/>
    </location>
</feature>
<evidence type="ECO:0000256" key="4">
    <source>
        <dbReference type="ARBA" id="ARBA00022723"/>
    </source>
</evidence>
<keyword evidence="3" id="KW-0808">Transferase</keyword>
<dbReference type="OMA" id="CCLRADD"/>
<keyword evidence="5 8" id="KW-0863">Zinc-finger</keyword>
<name>A0A058ZWM1_EUCGR</name>
<feature type="domain" description="RING-type" evidence="11">
    <location>
        <begin position="114"/>
        <end position="154"/>
    </location>
</feature>
<dbReference type="EMBL" id="MU848263">
    <property type="protein sequence ID" value="KAK2633209.1"/>
    <property type="molecule type" value="Genomic_DNA"/>
</dbReference>
<evidence type="ECO:0000256" key="6">
    <source>
        <dbReference type="ARBA" id="ARBA00022786"/>
    </source>
</evidence>
<evidence type="ECO:0000256" key="10">
    <source>
        <dbReference type="SAM" id="SignalP"/>
    </source>
</evidence>
<evidence type="ECO:0000256" key="8">
    <source>
        <dbReference type="PROSITE-ProRule" id="PRU00175"/>
    </source>
</evidence>
<feature type="region of interest" description="Disordered" evidence="9">
    <location>
        <begin position="40"/>
        <end position="66"/>
    </location>
</feature>
<organism evidence="13">
    <name type="scientific">Eucalyptus grandis</name>
    <name type="common">Flooded gum</name>
    <dbReference type="NCBI Taxonomy" id="71139"/>
    <lineage>
        <taxon>Eukaryota</taxon>
        <taxon>Viridiplantae</taxon>
        <taxon>Streptophyta</taxon>
        <taxon>Embryophyta</taxon>
        <taxon>Tracheophyta</taxon>
        <taxon>Spermatophyta</taxon>
        <taxon>Magnoliopsida</taxon>
        <taxon>eudicotyledons</taxon>
        <taxon>Gunneridae</taxon>
        <taxon>Pentapetalae</taxon>
        <taxon>rosids</taxon>
        <taxon>malvids</taxon>
        <taxon>Myrtales</taxon>
        <taxon>Myrtaceae</taxon>
        <taxon>Myrtoideae</taxon>
        <taxon>Eucalypteae</taxon>
        <taxon>Eucalyptus</taxon>
    </lineage>
</organism>
<feature type="signal peptide" evidence="10">
    <location>
        <begin position="1"/>
        <end position="18"/>
    </location>
</feature>
<reference evidence="12" key="2">
    <citation type="journal article" date="2014" name="Nature">
        <title>The genome of Eucalyptus grandis.</title>
        <authorList>
            <person name="Myburg A.A."/>
            <person name="Grattapaglia D."/>
            <person name="Tuskan G.A."/>
            <person name="Hellsten U."/>
            <person name="Hayes R.D."/>
            <person name="Grimwood J."/>
            <person name="Jenkins J."/>
            <person name="Lindquist E."/>
            <person name="Tice H."/>
            <person name="Bauer D."/>
            <person name="Goodstein D.M."/>
            <person name="Dubchak I."/>
            <person name="Poliakov A."/>
            <person name="Mizrachi E."/>
            <person name="Kullan A.R."/>
            <person name="Hussey S.G."/>
            <person name="Pinard D."/>
            <person name="van der Merwe K."/>
            <person name="Singh P."/>
            <person name="van Jaarsveld I."/>
            <person name="Silva-Junior O.B."/>
            <person name="Togawa R.C."/>
            <person name="Pappas M.R."/>
            <person name="Faria D.A."/>
            <person name="Sansaloni C.P."/>
            <person name="Petroli C.D."/>
            <person name="Yang X."/>
            <person name="Ranjan P."/>
            <person name="Tschaplinski T.J."/>
            <person name="Ye C.Y."/>
            <person name="Li T."/>
            <person name="Sterck L."/>
            <person name="Vanneste K."/>
            <person name="Murat F."/>
            <person name="Soler M."/>
            <person name="Clemente H.S."/>
            <person name="Saidi N."/>
            <person name="Cassan-Wang H."/>
            <person name="Dunand C."/>
            <person name="Hefer C.A."/>
            <person name="Bornberg-Bauer E."/>
            <person name="Kersting A.R."/>
            <person name="Vining K."/>
            <person name="Amarasinghe V."/>
            <person name="Ranik M."/>
            <person name="Naithani S."/>
            <person name="Elser J."/>
            <person name="Boyd A.E."/>
            <person name="Liston A."/>
            <person name="Spatafora J.W."/>
            <person name="Dharmwardhana P."/>
            <person name="Raja R."/>
            <person name="Sullivan C."/>
            <person name="Romanel E."/>
            <person name="Alves-Ferreira M."/>
            <person name="Kulheim C."/>
            <person name="Foley W."/>
            <person name="Carocha V."/>
            <person name="Paiva J."/>
            <person name="Kudrna D."/>
            <person name="Brommonschenkel S.H."/>
            <person name="Pasquali G."/>
            <person name="Byrne M."/>
            <person name="Rigault P."/>
            <person name="Tibbits J."/>
            <person name="Spokevicius A."/>
            <person name="Jones R.C."/>
            <person name="Steane D.A."/>
            <person name="Vaillancourt R.E."/>
            <person name="Potts B.M."/>
            <person name="Joubert F."/>
            <person name="Barry K."/>
            <person name="Pappas G.J."/>
            <person name="Strauss S.H."/>
            <person name="Jaiswal P."/>
            <person name="Grima-Pettenati J."/>
            <person name="Salse J."/>
            <person name="Van de Peer Y."/>
            <person name="Rokhsar D.S."/>
            <person name="Schmutz J."/>
        </authorList>
    </citation>
    <scope>NUCLEOTIDE SEQUENCE</scope>
    <source>
        <tissue evidence="12">Leaf extractions</tissue>
    </source>
</reference>
<protein>
    <recommendedName>
        <fullName evidence="2">RING-type E3 ubiquitin transferase</fullName>
        <ecNumber evidence="2">2.3.2.27</ecNumber>
    </recommendedName>
</protein>
<reference evidence="12" key="3">
    <citation type="submission" date="2023-04" db="EMBL/GenBank/DDBJ databases">
        <title>WGS assembly of Eucalyptus grandis.</title>
        <authorList>
            <person name="Myburg A."/>
            <person name="Grattapaglia D."/>
            <person name="Tuskan G."/>
            <person name="Hellsten U."/>
            <person name="Hayes R."/>
            <person name="Grimwood J."/>
            <person name="Jenkins J."/>
            <person name="Lindquist E."/>
            <person name="Tice H."/>
            <person name="Bauer D."/>
            <person name="Goodstein D."/>
            <person name="Dubchak I."/>
            <person name="Poliakov A."/>
            <person name="Mizrachi E."/>
            <person name="Kullan A."/>
            <person name="Hussey S."/>
            <person name="Pinard D."/>
            <person name="Van D."/>
            <person name="Singh P."/>
            <person name="Van J."/>
            <person name="Silva-Junior O."/>
            <person name="Togawa R."/>
            <person name="Pappas M."/>
            <person name="Faria D."/>
            <person name="Sansaloni C."/>
            <person name="Petroli C."/>
            <person name="Yang X."/>
            <person name="Ranjan P."/>
            <person name="Tschaplinski T."/>
            <person name="Ye C."/>
            <person name="Li T."/>
            <person name="Sterck L."/>
            <person name="Vanneste K."/>
            <person name="Murat F."/>
            <person name="Soler M."/>
            <person name="Clemente H."/>
            <person name="Saidi N."/>
            <person name="Cassan-Wang H."/>
            <person name="Dunand C."/>
            <person name="Hefer C."/>
            <person name="Bornberg-Bauer E."/>
            <person name="Kersting A."/>
            <person name="Vining K."/>
            <person name="Amarasinghe V."/>
            <person name="Ranik M."/>
            <person name="Naithani S."/>
            <person name="Elser J."/>
            <person name="Boyd A."/>
            <person name="Liston A."/>
            <person name="Spatafora J."/>
            <person name="Dharmwardhana P."/>
            <person name="Raja R."/>
            <person name="Sullivan C."/>
            <person name="Romanel E."/>
            <person name="Alves-Ferreira M."/>
            <person name="Kulheim C."/>
            <person name="Foley W."/>
            <person name="Carocha V."/>
            <person name="Paiva J."/>
            <person name="Kudrna D."/>
            <person name="Brommonschenkel S."/>
            <person name="Pasquali G."/>
            <person name="Byrne M."/>
            <person name="Rigault P."/>
            <person name="Tibbits J."/>
            <person name="Spokevicius A."/>
            <person name="Jones R."/>
            <person name="Steane D."/>
            <person name="Vaillancourt R."/>
            <person name="Potts B."/>
            <person name="Joubert F."/>
            <person name="Barry K."/>
            <person name="Pappas G."/>
            <person name="Strauss S."/>
            <person name="Jaiswal P."/>
            <person name="Grima-Pettenati J."/>
            <person name="Salse J."/>
            <person name="Van D."/>
            <person name="Rokhsar D."/>
            <person name="Schmutz J."/>
        </authorList>
    </citation>
    <scope>NUCLEOTIDE SEQUENCE</scope>
    <source>
        <tissue evidence="12">Leaf extractions</tissue>
    </source>
</reference>
<dbReference type="FunCoup" id="A0A058ZWM1">
    <property type="interactions" value="591"/>
</dbReference>
<dbReference type="SUPFAM" id="SSF57850">
    <property type="entry name" value="RING/U-box"/>
    <property type="match status" value="1"/>
</dbReference>
<dbReference type="PANTHER" id="PTHR46463:SF69">
    <property type="entry name" value="TRANSCRIPTION FACTOR C2H2 FAMILY-RELATED"/>
    <property type="match status" value="1"/>
</dbReference>
<dbReference type="GO" id="GO:0008270">
    <property type="term" value="F:zinc ion binding"/>
    <property type="evidence" value="ECO:0007669"/>
    <property type="project" value="UniProtKB-KW"/>
</dbReference>
<dbReference type="Proteomes" id="UP000030711">
    <property type="component" value="Unassembled WGS sequence"/>
</dbReference>
<accession>A0A058ZWM1</accession>
<dbReference type="AlphaFoldDB" id="A0A058ZWM1"/>
<keyword evidence="4" id="KW-0479">Metal-binding</keyword>
<gene>
    <name evidence="13" type="ORF">EUGRSUZ_L00304</name>
</gene>
<evidence type="ECO:0000313" key="13">
    <source>
        <dbReference type="EMBL" id="KCW45844.1"/>
    </source>
</evidence>
<evidence type="ECO:0000313" key="12">
    <source>
        <dbReference type="EMBL" id="KAK2633209.1"/>
    </source>
</evidence>
<keyword evidence="14" id="KW-1185">Reference proteome</keyword>
<dbReference type="InParanoid" id="A0A058ZWM1"/>
<sequence>MYHGSPLLLLVLGPLAVKRPLPYDVEPRCLCMQRDGLVPRHEKGSSHANEESEPLRSDTDGESDNICSEGKWTNYAHEKGFKEQPYKTSLKLSSAKANADIGHIYTTSEEEDVCPTCLEEYTPENPRIMTKCSHHFHLGCIYEWKERSDICPVCGKVMVFDET</sequence>
<evidence type="ECO:0000313" key="14">
    <source>
        <dbReference type="Proteomes" id="UP000030711"/>
    </source>
</evidence>
<proteinExistence type="predicted"/>
<comment type="catalytic activity">
    <reaction evidence="1">
        <text>S-ubiquitinyl-[E2 ubiquitin-conjugating enzyme]-L-cysteine + [acceptor protein]-L-lysine = [E2 ubiquitin-conjugating enzyme]-L-cysteine + N(6)-ubiquitinyl-[acceptor protein]-L-lysine.</text>
        <dbReference type="EC" id="2.3.2.27"/>
    </reaction>
</comment>
<dbReference type="EC" id="2.3.2.27" evidence="2"/>
<evidence type="ECO:0000256" key="5">
    <source>
        <dbReference type="ARBA" id="ARBA00022771"/>
    </source>
</evidence>
<reference evidence="12" key="4">
    <citation type="submission" date="2023-07" db="EMBL/GenBank/DDBJ databases">
        <authorList>
            <person name="Myburg A.A."/>
            <person name="Grattapaglia D."/>
            <person name="Tuskan G.A."/>
            <person name="Hellsten U."/>
            <person name="Hayes R.D."/>
            <person name="Grimwood J."/>
            <person name="Jenkins J."/>
            <person name="Lindquist E."/>
            <person name="Tice H."/>
            <person name="Bauer D."/>
            <person name="Goodstein D.M."/>
            <person name="Dubchak I."/>
            <person name="Poliakov A."/>
            <person name="Mizrachi E."/>
            <person name="Kullan A.R."/>
            <person name="Hussey S.G."/>
            <person name="Pinard D."/>
            <person name="Van D.M."/>
            <person name="Singh P."/>
            <person name="Van J.I."/>
            <person name="Silva-Junior O.B."/>
            <person name="Togawa R.C."/>
            <person name="Pappas M.R."/>
            <person name="Faria D.A."/>
            <person name="Sansaloni C.P."/>
            <person name="Petroli C.D."/>
            <person name="Yang X."/>
            <person name="Ranjan P."/>
            <person name="Tschaplinski T.J."/>
            <person name="Ye C.Y."/>
            <person name="Li T."/>
            <person name="Sterck L."/>
            <person name="Vanneste K."/>
            <person name="Murat F."/>
            <person name="Soler M."/>
            <person name="Clemente H.S."/>
            <person name="Saidi N."/>
            <person name="Cassan-Wang H."/>
            <person name="Dunand C."/>
            <person name="Hefer C.A."/>
            <person name="Bornberg-Bauer E."/>
            <person name="Kersting A.R."/>
            <person name="Vining K."/>
            <person name="Amarasinghe V."/>
            <person name="Ranik M."/>
            <person name="Naithani S."/>
            <person name="Elser J."/>
            <person name="Boyd A.E."/>
            <person name="Liston A."/>
            <person name="Spatafora J.W."/>
            <person name="Dharmwardhana P."/>
            <person name="Raja R."/>
            <person name="Sullivan C."/>
            <person name="Romanel E."/>
            <person name="Alves-Ferreira M."/>
            <person name="Kulheim C."/>
            <person name="Foley W."/>
            <person name="Carocha V."/>
            <person name="Paiva J."/>
            <person name="Kudrna D."/>
            <person name="Brommonschenkel S.H."/>
            <person name="Pasquali G."/>
            <person name="Byrne M."/>
            <person name="Rigault P."/>
            <person name="Tibbits J."/>
            <person name="Spokevicius A."/>
            <person name="Jones R.C."/>
            <person name="Steane D.A."/>
            <person name="Vaillancourt R.E."/>
            <person name="Potts B.M."/>
            <person name="Joubert F."/>
            <person name="Barry K."/>
            <person name="Pappas G.J."/>
            <person name="Strauss S.H."/>
            <person name="Jaiswal P."/>
            <person name="Grima-Pettenati J."/>
            <person name="Salse J."/>
            <person name="Van D.P."/>
            <person name="Rokhsar D.S."/>
            <person name="Schmutz J."/>
        </authorList>
    </citation>
    <scope>NUCLEOTIDE SEQUENCE</scope>
    <source>
        <tissue evidence="12">Leaf extractions</tissue>
    </source>
</reference>
<dbReference type="PANTHER" id="PTHR46463">
    <property type="entry name" value="ZINC FINGER, RING/FYVE/PHD-TYPE"/>
    <property type="match status" value="1"/>
</dbReference>
<dbReference type="EMBL" id="KK198771">
    <property type="protein sequence ID" value="KCW45844.1"/>
    <property type="molecule type" value="Genomic_DNA"/>
</dbReference>
<dbReference type="PROSITE" id="PS50089">
    <property type="entry name" value="ZF_RING_2"/>
    <property type="match status" value="1"/>
</dbReference>
<evidence type="ECO:0000256" key="3">
    <source>
        <dbReference type="ARBA" id="ARBA00022679"/>
    </source>
</evidence>
<dbReference type="Pfam" id="PF13639">
    <property type="entry name" value="zf-RING_2"/>
    <property type="match status" value="1"/>
</dbReference>
<evidence type="ECO:0000256" key="2">
    <source>
        <dbReference type="ARBA" id="ARBA00012483"/>
    </source>
</evidence>
<keyword evidence="7" id="KW-0862">Zinc</keyword>
<evidence type="ECO:0000256" key="1">
    <source>
        <dbReference type="ARBA" id="ARBA00000900"/>
    </source>
</evidence>
<dbReference type="SMART" id="SM00184">
    <property type="entry name" value="RING"/>
    <property type="match status" value="1"/>
</dbReference>
<dbReference type="Gene3D" id="3.30.40.10">
    <property type="entry name" value="Zinc/RING finger domain, C3HC4 (zinc finger)"/>
    <property type="match status" value="1"/>
</dbReference>
<feature type="compositionally biased region" description="Basic and acidic residues" evidence="9">
    <location>
        <begin position="40"/>
        <end position="59"/>
    </location>
</feature>
<dbReference type="GO" id="GO:0004842">
    <property type="term" value="F:ubiquitin-protein transferase activity"/>
    <property type="evidence" value="ECO:0000318"/>
    <property type="project" value="GO_Central"/>
</dbReference>
<dbReference type="Gramene" id="KCW45844">
    <property type="protein sequence ID" value="KCW45844"/>
    <property type="gene ID" value="EUGRSUZ_L00304"/>
</dbReference>
<dbReference type="InterPro" id="IPR013083">
    <property type="entry name" value="Znf_RING/FYVE/PHD"/>
</dbReference>
<keyword evidence="6" id="KW-0833">Ubl conjugation pathway</keyword>
<dbReference type="GO" id="GO:0061630">
    <property type="term" value="F:ubiquitin protein ligase activity"/>
    <property type="evidence" value="ECO:0007669"/>
    <property type="project" value="UniProtKB-EC"/>
</dbReference>
<evidence type="ECO:0000256" key="9">
    <source>
        <dbReference type="SAM" id="MobiDB-lite"/>
    </source>
</evidence>
<evidence type="ECO:0000256" key="7">
    <source>
        <dbReference type="ARBA" id="ARBA00022833"/>
    </source>
</evidence>
<dbReference type="eggNOG" id="KOG0800">
    <property type="taxonomic scope" value="Eukaryota"/>
</dbReference>
<keyword evidence="10" id="KW-0732">Signal</keyword>
<dbReference type="InterPro" id="IPR001841">
    <property type="entry name" value="Znf_RING"/>
</dbReference>
<evidence type="ECO:0000259" key="11">
    <source>
        <dbReference type="PROSITE" id="PS50089"/>
    </source>
</evidence>